<dbReference type="AlphaFoldDB" id="A0A1I6L211"/>
<dbReference type="CDD" id="cd01347">
    <property type="entry name" value="ligand_gated_channel"/>
    <property type="match status" value="1"/>
</dbReference>
<keyword evidence="6 8" id="KW-0472">Membrane</keyword>
<dbReference type="SUPFAM" id="SSF56935">
    <property type="entry name" value="Porins"/>
    <property type="match status" value="1"/>
</dbReference>
<keyword evidence="5 9" id="KW-0798">TonB box</keyword>
<accession>A0A1I6L211</accession>
<dbReference type="Pfam" id="PF00593">
    <property type="entry name" value="TonB_dep_Rec_b-barrel"/>
    <property type="match status" value="1"/>
</dbReference>
<keyword evidence="13" id="KW-1185">Reference proteome</keyword>
<dbReference type="InterPro" id="IPR037066">
    <property type="entry name" value="Plug_dom_sf"/>
</dbReference>
<dbReference type="GO" id="GO:0015344">
    <property type="term" value="F:siderophore uptake transmembrane transporter activity"/>
    <property type="evidence" value="ECO:0007669"/>
    <property type="project" value="TreeGrafter"/>
</dbReference>
<evidence type="ECO:0000313" key="13">
    <source>
        <dbReference type="Proteomes" id="UP000199024"/>
    </source>
</evidence>
<reference evidence="12 13" key="1">
    <citation type="submission" date="2016-10" db="EMBL/GenBank/DDBJ databases">
        <authorList>
            <person name="de Groot N.N."/>
        </authorList>
    </citation>
    <scope>NUCLEOTIDE SEQUENCE [LARGE SCALE GENOMIC DNA]</scope>
    <source>
        <strain evidence="12 13">DSM 21001</strain>
    </source>
</reference>
<evidence type="ECO:0000256" key="6">
    <source>
        <dbReference type="ARBA" id="ARBA00023136"/>
    </source>
</evidence>
<evidence type="ECO:0000256" key="2">
    <source>
        <dbReference type="ARBA" id="ARBA00022448"/>
    </source>
</evidence>
<protein>
    <submittedName>
        <fullName evidence="12">Catecholate siderophore receptor</fullName>
    </submittedName>
</protein>
<dbReference type="PANTHER" id="PTHR32552">
    <property type="entry name" value="FERRICHROME IRON RECEPTOR-RELATED"/>
    <property type="match status" value="1"/>
</dbReference>
<dbReference type="Gene3D" id="3.55.50.30">
    <property type="match status" value="1"/>
</dbReference>
<dbReference type="PANTHER" id="PTHR32552:SF83">
    <property type="entry name" value="BLR3904 PROTEIN"/>
    <property type="match status" value="1"/>
</dbReference>
<dbReference type="RefSeq" id="WP_245781606.1">
    <property type="nucleotide sequence ID" value="NZ_FOZL01000001.1"/>
</dbReference>
<dbReference type="Gene3D" id="2.40.170.20">
    <property type="entry name" value="TonB-dependent receptor, beta-barrel domain"/>
    <property type="match status" value="1"/>
</dbReference>
<organism evidence="12 13">
    <name type="scientific">Granulicella pectinivorans</name>
    <dbReference type="NCBI Taxonomy" id="474950"/>
    <lineage>
        <taxon>Bacteria</taxon>
        <taxon>Pseudomonadati</taxon>
        <taxon>Acidobacteriota</taxon>
        <taxon>Terriglobia</taxon>
        <taxon>Terriglobales</taxon>
        <taxon>Acidobacteriaceae</taxon>
        <taxon>Granulicella</taxon>
    </lineage>
</organism>
<proteinExistence type="inferred from homology"/>
<dbReference type="Proteomes" id="UP000199024">
    <property type="component" value="Unassembled WGS sequence"/>
</dbReference>
<evidence type="ECO:0000313" key="12">
    <source>
        <dbReference type="EMBL" id="SFR97495.1"/>
    </source>
</evidence>
<comment type="subcellular location">
    <subcellularLocation>
        <location evidence="1 8">Cell outer membrane</location>
        <topology evidence="1 8">Multi-pass membrane protein</topology>
    </subcellularLocation>
</comment>
<evidence type="ECO:0000256" key="3">
    <source>
        <dbReference type="ARBA" id="ARBA00022452"/>
    </source>
</evidence>
<keyword evidence="2 8" id="KW-0813">Transport</keyword>
<gene>
    <name evidence="12" type="ORF">SAMN05421771_0138</name>
</gene>
<dbReference type="InterPro" id="IPR000531">
    <property type="entry name" value="Beta-barrel_TonB"/>
</dbReference>
<comment type="similarity">
    <text evidence="8 9">Belongs to the TonB-dependent receptor family.</text>
</comment>
<dbReference type="Gene3D" id="2.170.130.10">
    <property type="entry name" value="TonB-dependent receptor, plug domain"/>
    <property type="match status" value="1"/>
</dbReference>
<name>A0A1I6L211_9BACT</name>
<keyword evidence="7 8" id="KW-0998">Cell outer membrane</keyword>
<keyword evidence="4 8" id="KW-0812">Transmembrane</keyword>
<evidence type="ECO:0000256" key="8">
    <source>
        <dbReference type="PROSITE-ProRule" id="PRU01360"/>
    </source>
</evidence>
<dbReference type="GO" id="GO:0009279">
    <property type="term" value="C:cell outer membrane"/>
    <property type="evidence" value="ECO:0007669"/>
    <property type="project" value="UniProtKB-SubCell"/>
</dbReference>
<evidence type="ECO:0000256" key="9">
    <source>
        <dbReference type="RuleBase" id="RU003357"/>
    </source>
</evidence>
<feature type="domain" description="TonB-dependent receptor plug" evidence="11">
    <location>
        <begin position="184"/>
        <end position="282"/>
    </location>
</feature>
<keyword evidence="12" id="KW-0675">Receptor</keyword>
<dbReference type="InterPro" id="IPR036942">
    <property type="entry name" value="Beta-barrel_TonB_sf"/>
</dbReference>
<dbReference type="InterPro" id="IPR039426">
    <property type="entry name" value="TonB-dep_rcpt-like"/>
</dbReference>
<evidence type="ECO:0000256" key="1">
    <source>
        <dbReference type="ARBA" id="ARBA00004571"/>
    </source>
</evidence>
<evidence type="ECO:0000259" key="11">
    <source>
        <dbReference type="Pfam" id="PF07715"/>
    </source>
</evidence>
<evidence type="ECO:0000256" key="5">
    <source>
        <dbReference type="ARBA" id="ARBA00023077"/>
    </source>
</evidence>
<dbReference type="STRING" id="474950.SAMN05421771_0138"/>
<sequence length="879" mass="94802">MKRTKTRFEARGYQHQGVKSTETVAKTTARVERVSGVSSVGGRTLMAGALAFSMVGTAHDALAMGSLSAKPGTAAAPSSLEAGLPAKTFAIPEGPLDAAIKQFEAQSGIHVKTQLTPGVMAGFTTKGVTGTLPSGEALKLLLEGTGLQSRMEDEATIVVGLAAQEDITVTAKASMPLSQFTEELKDTPQTIAVVPQFIMQEQAVTTLRDSLRNVPGISLAAGEGGAQGDSLTIRGFTARNDIFLDGIRDFGSYYRDSFNYGQVEVLEGPAGIEFGRGSTGGVINQESKRPTDTKFVAGTVQLGTDVTRRFTLDVNKPLGEVMGGGTAFRLNLMGNLSNVAGRDVVVNRRFGVAPSLSFGMGTRTRGTLSYVHLGENDIPDYGIPWLLNRPSAAVRSAYYGFKHSNFLNTHDDIVTFRLDHDVNEHVSLRSITRFANYPRNTQITEPQICSNGAISPTTGKILAPTNILNSAQLCPYNNGVASDPATILVNRNQISVKSVESDLWQQDEAILHFKFLNIGHSMVFGLEGGREMSNPIRYTSTGVTPATLLNPNEDLPFMGTKVLNTVTHVAADSAGFFFVDTVHLGRYIDVTGGIRYDYFYTQQRQYTASTGLAPFYSRIDRKPSYRAAFVVKPNSHGSVYFDYGTSFNPSAESLSLSATTSVLPPEENETYEIGSKWEFLNEKLSLAGAIFRTEKDNARETSPANSTITVLAGNQVVKGAQVSVTGRLRNQFDILAGYAYLHSEVISSQYFPNAIGAPLANVPKQTFNVWLNRALAWRFTGGLGGNYVASRSASSTIPYVATAWTGTTPANAVVTATALKQVPGYWAFNGVVSRPITEKISLQVNVNNILNRYYIDQPHPSHLVPGAGRSALFGVNYKF</sequence>
<keyword evidence="3 8" id="KW-1134">Transmembrane beta strand</keyword>
<evidence type="ECO:0000259" key="10">
    <source>
        <dbReference type="Pfam" id="PF00593"/>
    </source>
</evidence>
<dbReference type="InterPro" id="IPR012910">
    <property type="entry name" value="Plug_dom"/>
</dbReference>
<evidence type="ECO:0000256" key="7">
    <source>
        <dbReference type="ARBA" id="ARBA00023237"/>
    </source>
</evidence>
<evidence type="ECO:0000256" key="4">
    <source>
        <dbReference type="ARBA" id="ARBA00022692"/>
    </source>
</evidence>
<dbReference type="Pfam" id="PF07715">
    <property type="entry name" value="Plug"/>
    <property type="match status" value="1"/>
</dbReference>
<dbReference type="EMBL" id="FOZL01000001">
    <property type="protein sequence ID" value="SFR97495.1"/>
    <property type="molecule type" value="Genomic_DNA"/>
</dbReference>
<feature type="domain" description="TonB-dependent receptor-like beta-barrel" evidence="10">
    <location>
        <begin position="361"/>
        <end position="849"/>
    </location>
</feature>
<dbReference type="PROSITE" id="PS52016">
    <property type="entry name" value="TONB_DEPENDENT_REC_3"/>
    <property type="match status" value="1"/>
</dbReference>